<accession>A0A1C7MLU4</accession>
<dbReference type="Gene3D" id="1.10.600.10">
    <property type="entry name" value="Farnesyl Diphosphate Synthase"/>
    <property type="match status" value="2"/>
</dbReference>
<dbReference type="AlphaFoldDB" id="A0A1C7MLU4"/>
<dbReference type="OrthoDB" id="2998174at2759"/>
<comment type="caution">
    <text evidence="1">The sequence shown here is derived from an EMBL/GenBank/DDBJ whole genome shotgun (WGS) entry which is preliminary data.</text>
</comment>
<proteinExistence type="predicted"/>
<sequence>MRITTLRFANGQRQQDPVLDRFATHIKKAHELWPLVGANAIVCATLDSMTALYIEYTTETMTISHHAKRYSYHLRLMSGISSPFAYFMFSKTWRDNVNSYLQFKPDLVFFINCSNDLNHWPESEKIMSIEVIDAVDRIKAAVAADSELATVCDSFFNGVVEFHIKTPRYCLNELGFSA</sequence>
<evidence type="ECO:0000313" key="2">
    <source>
        <dbReference type="Proteomes" id="UP000092993"/>
    </source>
</evidence>
<organism evidence="1 2">
    <name type="scientific">Grifola frondosa</name>
    <name type="common">Maitake</name>
    <name type="synonym">Polyporus frondosus</name>
    <dbReference type="NCBI Taxonomy" id="5627"/>
    <lineage>
        <taxon>Eukaryota</taxon>
        <taxon>Fungi</taxon>
        <taxon>Dikarya</taxon>
        <taxon>Basidiomycota</taxon>
        <taxon>Agaricomycotina</taxon>
        <taxon>Agaricomycetes</taxon>
        <taxon>Polyporales</taxon>
        <taxon>Grifolaceae</taxon>
        <taxon>Grifola</taxon>
    </lineage>
</organism>
<dbReference type="InterPro" id="IPR008949">
    <property type="entry name" value="Isoprenoid_synthase_dom_sf"/>
</dbReference>
<dbReference type="STRING" id="5627.A0A1C7MLU4"/>
<dbReference type="EMBL" id="LUGG01000004">
    <property type="protein sequence ID" value="OBZ75964.1"/>
    <property type="molecule type" value="Genomic_DNA"/>
</dbReference>
<protein>
    <submittedName>
        <fullName evidence="1">Uncharacterized protein</fullName>
    </submittedName>
</protein>
<evidence type="ECO:0000313" key="1">
    <source>
        <dbReference type="EMBL" id="OBZ75964.1"/>
    </source>
</evidence>
<name>A0A1C7MLU4_GRIFR</name>
<gene>
    <name evidence="1" type="ORF">A0H81_04739</name>
</gene>
<dbReference type="Proteomes" id="UP000092993">
    <property type="component" value="Unassembled WGS sequence"/>
</dbReference>
<reference evidence="1 2" key="1">
    <citation type="submission" date="2016-03" db="EMBL/GenBank/DDBJ databases">
        <title>Whole genome sequencing of Grifola frondosa 9006-11.</title>
        <authorList>
            <person name="Min B."/>
            <person name="Park H."/>
            <person name="Kim J.-G."/>
            <person name="Cho H."/>
            <person name="Oh Y.-L."/>
            <person name="Kong W.-S."/>
            <person name="Choi I.-G."/>
        </authorList>
    </citation>
    <scope>NUCLEOTIDE SEQUENCE [LARGE SCALE GENOMIC DNA]</scope>
    <source>
        <strain evidence="1 2">9006-11</strain>
    </source>
</reference>
<keyword evidence="2" id="KW-1185">Reference proteome</keyword>